<evidence type="ECO:0000256" key="3">
    <source>
        <dbReference type="ARBA" id="ARBA00023163"/>
    </source>
</evidence>
<accession>A0A2T0MMK2</accession>
<organism evidence="6 7">
    <name type="scientific">Nonomuraea fuscirosea</name>
    <dbReference type="NCBI Taxonomy" id="1291556"/>
    <lineage>
        <taxon>Bacteria</taxon>
        <taxon>Bacillati</taxon>
        <taxon>Actinomycetota</taxon>
        <taxon>Actinomycetes</taxon>
        <taxon>Streptosporangiales</taxon>
        <taxon>Streptosporangiaceae</taxon>
        <taxon>Nonomuraea</taxon>
    </lineage>
</organism>
<dbReference type="RefSeq" id="WP_106248657.1">
    <property type="nucleotide sequence ID" value="NZ_PVNG01000021.1"/>
</dbReference>
<dbReference type="CDD" id="cd00090">
    <property type="entry name" value="HTH_ARSR"/>
    <property type="match status" value="1"/>
</dbReference>
<dbReference type="InterPro" id="IPR011991">
    <property type="entry name" value="ArsR-like_HTH"/>
</dbReference>
<dbReference type="NCBIfam" id="NF033788">
    <property type="entry name" value="HTH_metalloreg"/>
    <property type="match status" value="1"/>
</dbReference>
<dbReference type="Proteomes" id="UP000238312">
    <property type="component" value="Unassembled WGS sequence"/>
</dbReference>
<reference evidence="6 7" key="1">
    <citation type="submission" date="2018-03" db="EMBL/GenBank/DDBJ databases">
        <title>Genomic Encyclopedia of Type Strains, Phase III (KMG-III): the genomes of soil and plant-associated and newly described type strains.</title>
        <authorList>
            <person name="Whitman W."/>
        </authorList>
    </citation>
    <scope>NUCLEOTIDE SEQUENCE [LARGE SCALE GENOMIC DNA]</scope>
    <source>
        <strain evidence="6 7">CGMCC 4.7104</strain>
    </source>
</reference>
<keyword evidence="3" id="KW-0804">Transcription</keyword>
<dbReference type="Gene3D" id="1.10.10.10">
    <property type="entry name" value="Winged helix-like DNA-binding domain superfamily/Winged helix DNA-binding domain"/>
    <property type="match status" value="1"/>
</dbReference>
<dbReference type="PANTHER" id="PTHR33154:SF36">
    <property type="entry name" value="TRANSCRIPTIONAL REGULATOR"/>
    <property type="match status" value="1"/>
</dbReference>
<dbReference type="GO" id="GO:0003677">
    <property type="term" value="F:DNA binding"/>
    <property type="evidence" value="ECO:0007669"/>
    <property type="project" value="UniProtKB-KW"/>
</dbReference>
<dbReference type="PRINTS" id="PR00778">
    <property type="entry name" value="HTHARSR"/>
</dbReference>
<dbReference type="InterPro" id="IPR036388">
    <property type="entry name" value="WH-like_DNA-bd_sf"/>
</dbReference>
<keyword evidence="1" id="KW-0805">Transcription regulation</keyword>
<evidence type="ECO:0000256" key="4">
    <source>
        <dbReference type="SAM" id="MobiDB-lite"/>
    </source>
</evidence>
<dbReference type="InterPro" id="IPR001845">
    <property type="entry name" value="HTH_ArsR_DNA-bd_dom"/>
</dbReference>
<dbReference type="SMART" id="SM00418">
    <property type="entry name" value="HTH_ARSR"/>
    <property type="match status" value="1"/>
</dbReference>
<keyword evidence="7" id="KW-1185">Reference proteome</keyword>
<feature type="region of interest" description="Disordered" evidence="4">
    <location>
        <begin position="119"/>
        <end position="146"/>
    </location>
</feature>
<comment type="caution">
    <text evidence="6">The sequence shown here is derived from an EMBL/GenBank/DDBJ whole genome shotgun (WGS) entry which is preliminary data.</text>
</comment>
<protein>
    <submittedName>
        <fullName evidence="6">ArsR family transcriptional regulator</fullName>
    </submittedName>
</protein>
<gene>
    <name evidence="6" type="ORF">B0I32_121180</name>
</gene>
<evidence type="ECO:0000259" key="5">
    <source>
        <dbReference type="PROSITE" id="PS50987"/>
    </source>
</evidence>
<dbReference type="InterPro" id="IPR051081">
    <property type="entry name" value="HTH_MetalResp_TranReg"/>
</dbReference>
<dbReference type="PROSITE" id="PS50987">
    <property type="entry name" value="HTH_ARSR_2"/>
    <property type="match status" value="1"/>
</dbReference>
<keyword evidence="2" id="KW-0238">DNA-binding</keyword>
<name>A0A2T0MMK2_9ACTN</name>
<evidence type="ECO:0000313" key="7">
    <source>
        <dbReference type="Proteomes" id="UP000238312"/>
    </source>
</evidence>
<dbReference type="SUPFAM" id="SSF46785">
    <property type="entry name" value="Winged helix' DNA-binding domain"/>
    <property type="match status" value="1"/>
</dbReference>
<dbReference type="GO" id="GO:0003700">
    <property type="term" value="F:DNA-binding transcription factor activity"/>
    <property type="evidence" value="ECO:0007669"/>
    <property type="project" value="InterPro"/>
</dbReference>
<feature type="domain" description="HTH arsR-type" evidence="5">
    <location>
        <begin position="15"/>
        <end position="108"/>
    </location>
</feature>
<dbReference type="InterPro" id="IPR036390">
    <property type="entry name" value="WH_DNA-bd_sf"/>
</dbReference>
<dbReference type="PANTHER" id="PTHR33154">
    <property type="entry name" value="TRANSCRIPTIONAL REGULATOR, ARSR FAMILY"/>
    <property type="match status" value="1"/>
</dbReference>
<dbReference type="AlphaFoldDB" id="A0A2T0MMK2"/>
<evidence type="ECO:0000256" key="2">
    <source>
        <dbReference type="ARBA" id="ARBA00023125"/>
    </source>
</evidence>
<evidence type="ECO:0000313" key="6">
    <source>
        <dbReference type="EMBL" id="PRX59076.1"/>
    </source>
</evidence>
<dbReference type="EMBL" id="PVNG01000021">
    <property type="protein sequence ID" value="PRX59076.1"/>
    <property type="molecule type" value="Genomic_DNA"/>
</dbReference>
<sequence length="146" mass="15317">MAIDPDGGRCVSTDIAAGVSPAAALFHSLADETRLRIVARLARGEARVVDLTGELGLAQSTISKHLACLRDCGLVDYRPQGRQSFYSLTRPELMDLLASAEHLLAATGHAAVLRPVHRTPQPGLDHDLAQLDGASAGTRNAAGEAT</sequence>
<proteinExistence type="predicted"/>
<dbReference type="Pfam" id="PF01022">
    <property type="entry name" value="HTH_5"/>
    <property type="match status" value="1"/>
</dbReference>
<dbReference type="OrthoDB" id="3401849at2"/>
<evidence type="ECO:0000256" key="1">
    <source>
        <dbReference type="ARBA" id="ARBA00023015"/>
    </source>
</evidence>